<dbReference type="EMBL" id="PNBA02000008">
    <property type="protein sequence ID" value="KAG6415811.1"/>
    <property type="molecule type" value="Genomic_DNA"/>
</dbReference>
<reference evidence="2" key="1">
    <citation type="submission" date="2018-01" db="EMBL/GenBank/DDBJ databases">
        <authorList>
            <person name="Mao J.F."/>
        </authorList>
    </citation>
    <scope>NUCLEOTIDE SEQUENCE</scope>
    <source>
        <strain evidence="2">Huo1</strain>
        <tissue evidence="2">Leaf</tissue>
    </source>
</reference>
<dbReference type="Proteomes" id="UP000298416">
    <property type="component" value="Unassembled WGS sequence"/>
</dbReference>
<feature type="region of interest" description="Disordered" evidence="1">
    <location>
        <begin position="29"/>
        <end position="149"/>
    </location>
</feature>
<sequence length="149" mass="16250">MNTIQILQILDSKTLLEYISKLIAQYKEQHTTAAGQEPTAGRESTPPATERRQAAAAARREPSAAYAGKELTTAVTRHQPPSYAKVVSNSGTKSSSPTDASDIWGAGNFTGREEAAAEQSNRRGQRERESWLLQPQPSPCRASAGRRRQ</sequence>
<keyword evidence="3" id="KW-1185">Reference proteome</keyword>
<reference evidence="2" key="2">
    <citation type="submission" date="2020-08" db="EMBL/GenBank/DDBJ databases">
        <title>Plant Genome Project.</title>
        <authorList>
            <person name="Zhang R.-G."/>
        </authorList>
    </citation>
    <scope>NUCLEOTIDE SEQUENCE</scope>
    <source>
        <strain evidence="2">Huo1</strain>
        <tissue evidence="2">Leaf</tissue>
    </source>
</reference>
<name>A0A8X8ZT78_SALSN</name>
<feature type="compositionally biased region" description="Basic and acidic residues" evidence="1">
    <location>
        <begin position="111"/>
        <end position="130"/>
    </location>
</feature>
<feature type="compositionally biased region" description="Polar residues" evidence="1">
    <location>
        <begin position="87"/>
        <end position="99"/>
    </location>
</feature>
<evidence type="ECO:0000256" key="1">
    <source>
        <dbReference type="SAM" id="MobiDB-lite"/>
    </source>
</evidence>
<comment type="caution">
    <text evidence="2">The sequence shown here is derived from an EMBL/GenBank/DDBJ whole genome shotgun (WGS) entry which is preliminary data.</text>
</comment>
<accession>A0A8X8ZT78</accession>
<dbReference type="AlphaFoldDB" id="A0A8X8ZT78"/>
<evidence type="ECO:0000313" key="2">
    <source>
        <dbReference type="EMBL" id="KAG6415811.1"/>
    </source>
</evidence>
<evidence type="ECO:0000313" key="3">
    <source>
        <dbReference type="Proteomes" id="UP000298416"/>
    </source>
</evidence>
<organism evidence="2">
    <name type="scientific">Salvia splendens</name>
    <name type="common">Scarlet sage</name>
    <dbReference type="NCBI Taxonomy" id="180675"/>
    <lineage>
        <taxon>Eukaryota</taxon>
        <taxon>Viridiplantae</taxon>
        <taxon>Streptophyta</taxon>
        <taxon>Embryophyta</taxon>
        <taxon>Tracheophyta</taxon>
        <taxon>Spermatophyta</taxon>
        <taxon>Magnoliopsida</taxon>
        <taxon>eudicotyledons</taxon>
        <taxon>Gunneridae</taxon>
        <taxon>Pentapetalae</taxon>
        <taxon>asterids</taxon>
        <taxon>lamiids</taxon>
        <taxon>Lamiales</taxon>
        <taxon>Lamiaceae</taxon>
        <taxon>Nepetoideae</taxon>
        <taxon>Mentheae</taxon>
        <taxon>Salviinae</taxon>
        <taxon>Salvia</taxon>
        <taxon>Salvia subgen. Calosphace</taxon>
        <taxon>core Calosphace</taxon>
    </lineage>
</organism>
<protein>
    <submittedName>
        <fullName evidence="2">Uncharacterized protein</fullName>
    </submittedName>
</protein>
<gene>
    <name evidence="2" type="ORF">SASPL_123230</name>
</gene>
<proteinExistence type="predicted"/>
<feature type="compositionally biased region" description="Basic and acidic residues" evidence="1">
    <location>
        <begin position="49"/>
        <end position="62"/>
    </location>
</feature>